<accession>A0ABQ4QS63</accession>
<proteinExistence type="predicted"/>
<dbReference type="Pfam" id="PF05159">
    <property type="entry name" value="Capsule_synth"/>
    <property type="match status" value="1"/>
</dbReference>
<evidence type="ECO:0008006" key="3">
    <source>
        <dbReference type="Google" id="ProtNLM"/>
    </source>
</evidence>
<sequence length="471" mass="51956">MKFGFWLDYDQTWTFVALYRALAGRLPGARATGIVVNDRYWAHAAEGLPAGTGLLNLYARIEAARATPLEGEALARFRARDVALRLGRAAWSDRHLTRLPQAETLRILAGLERDFSAYLDRERPDVFVFNCIASMYAHLFYELLAERGIRVVIPTHTGIGGLFHLFDNPDLAWPEVWDTAARWRARPDGADPDAMAWAGAYVAGLKAAKPAYALGTVALEAARFRLPGPGRALRYLRNWYAFDRRDLTLPSPAARLRALAAYRINARRSAALSEPPEVLDGHDVAYLPLHYEPEIATLTLSKHDQRLLIDLAARQIPATWKLAVKDHPAMLAQRPAGYFAALKARYPNLVVVRSDTPSQALIARSRLVLTLSGTVVVEALAMARPVIYTARARFSGFGLGTYAPDAIEFAPVLERALAWRPDDAALTVAVAAIRHHSRDTYVFAEPLGNPGVLEAGNVEALAEAVRDRLGL</sequence>
<name>A0ABQ4QS63_9HYPH</name>
<dbReference type="Proteomes" id="UP001055167">
    <property type="component" value="Unassembled WGS sequence"/>
</dbReference>
<gene>
    <name evidence="1" type="ORF">OPKNFCMD_0328</name>
</gene>
<evidence type="ECO:0000313" key="1">
    <source>
        <dbReference type="EMBL" id="GJD47620.1"/>
    </source>
</evidence>
<protein>
    <recommendedName>
        <fullName evidence="3">Capsular biosynthesis protein</fullName>
    </recommendedName>
</protein>
<comment type="caution">
    <text evidence="1">The sequence shown here is derived from an EMBL/GenBank/DDBJ whole genome shotgun (WGS) entry which is preliminary data.</text>
</comment>
<dbReference type="InterPro" id="IPR007833">
    <property type="entry name" value="Capsule_polysaccharide_synth"/>
</dbReference>
<dbReference type="EMBL" id="BPQH01000001">
    <property type="protein sequence ID" value="GJD47620.1"/>
    <property type="molecule type" value="Genomic_DNA"/>
</dbReference>
<dbReference type="RefSeq" id="WP_128566142.1">
    <property type="nucleotide sequence ID" value="NZ_BPQH01000001.1"/>
</dbReference>
<evidence type="ECO:0000313" key="2">
    <source>
        <dbReference type="Proteomes" id="UP001055167"/>
    </source>
</evidence>
<organism evidence="1 2">
    <name type="scientific">Methylobacterium crusticola</name>
    <dbReference type="NCBI Taxonomy" id="1697972"/>
    <lineage>
        <taxon>Bacteria</taxon>
        <taxon>Pseudomonadati</taxon>
        <taxon>Pseudomonadota</taxon>
        <taxon>Alphaproteobacteria</taxon>
        <taxon>Hyphomicrobiales</taxon>
        <taxon>Methylobacteriaceae</taxon>
        <taxon>Methylobacterium</taxon>
    </lineage>
</organism>
<keyword evidence="2" id="KW-1185">Reference proteome</keyword>
<dbReference type="SUPFAM" id="SSF53756">
    <property type="entry name" value="UDP-Glycosyltransferase/glycogen phosphorylase"/>
    <property type="match status" value="1"/>
</dbReference>
<reference evidence="1" key="2">
    <citation type="submission" date="2021-08" db="EMBL/GenBank/DDBJ databases">
        <authorList>
            <person name="Tani A."/>
            <person name="Ola A."/>
            <person name="Ogura Y."/>
            <person name="Katsura K."/>
            <person name="Hayashi T."/>
        </authorList>
    </citation>
    <scope>NUCLEOTIDE SEQUENCE</scope>
    <source>
        <strain evidence="1">KCTC 52305</strain>
    </source>
</reference>
<reference evidence="1" key="1">
    <citation type="journal article" date="2021" name="Front. Microbiol.">
        <title>Comprehensive Comparative Genomics and Phenotyping of Methylobacterium Species.</title>
        <authorList>
            <person name="Alessa O."/>
            <person name="Ogura Y."/>
            <person name="Fujitani Y."/>
            <person name="Takami H."/>
            <person name="Hayashi T."/>
            <person name="Sahin N."/>
            <person name="Tani A."/>
        </authorList>
    </citation>
    <scope>NUCLEOTIDE SEQUENCE</scope>
    <source>
        <strain evidence="1">KCTC 52305</strain>
    </source>
</reference>